<accession>A0A3M2LQJ1</accession>
<comment type="caution">
    <text evidence="1">The sequence shown here is derived from an EMBL/GenBank/DDBJ whole genome shotgun (WGS) entry which is preliminary data.</text>
</comment>
<evidence type="ECO:0000313" key="2">
    <source>
        <dbReference type="Proteomes" id="UP000278673"/>
    </source>
</evidence>
<dbReference type="EMBL" id="RFFJ01000068">
    <property type="protein sequence ID" value="RMI39754.1"/>
    <property type="molecule type" value="Genomic_DNA"/>
</dbReference>
<dbReference type="RefSeq" id="WP_122184250.1">
    <property type="nucleotide sequence ID" value="NZ_RFFJ01000068.1"/>
</dbReference>
<proteinExistence type="predicted"/>
<keyword evidence="2" id="KW-1185">Reference proteome</keyword>
<organism evidence="1 2">
    <name type="scientific">Streptomyces triticirhizae</name>
    <dbReference type="NCBI Taxonomy" id="2483353"/>
    <lineage>
        <taxon>Bacteria</taxon>
        <taxon>Bacillati</taxon>
        <taxon>Actinomycetota</taxon>
        <taxon>Actinomycetes</taxon>
        <taxon>Kitasatosporales</taxon>
        <taxon>Streptomycetaceae</taxon>
        <taxon>Streptomyces</taxon>
    </lineage>
</organism>
<dbReference type="AlphaFoldDB" id="A0A3M2LQJ1"/>
<evidence type="ECO:0000313" key="1">
    <source>
        <dbReference type="EMBL" id="RMI39754.1"/>
    </source>
</evidence>
<name>A0A3M2LQJ1_9ACTN</name>
<reference evidence="1 2" key="1">
    <citation type="submission" date="2018-10" db="EMBL/GenBank/DDBJ databases">
        <title>Isolation, diversity and antifungal activity of actinobacteria from wheat.</title>
        <authorList>
            <person name="Han C."/>
        </authorList>
    </citation>
    <scope>NUCLEOTIDE SEQUENCE [LARGE SCALE GENOMIC DNA]</scope>
    <source>
        <strain evidence="1 2">NEAU-YY642</strain>
    </source>
</reference>
<gene>
    <name evidence="1" type="ORF">EBN88_14280</name>
</gene>
<sequence length="173" mass="18705">MAQHVPTAPARVGRAITARRWTVSVLHVLAEATDNLTVAAAASLAATSMFEFGPQWAQLTSAFDLTLALLALYGAARLIGPGLTGLANTMDPDLHDGHDLREAARLINQTWQDLTAGADRDDVLRNLHIATLPEQLAGLLEELAKEEPEDTKVRLWDAADQLRAVARTLTPQQ</sequence>
<protein>
    <submittedName>
        <fullName evidence="1">Uncharacterized protein</fullName>
    </submittedName>
</protein>
<dbReference type="Proteomes" id="UP000278673">
    <property type="component" value="Unassembled WGS sequence"/>
</dbReference>